<dbReference type="EMBL" id="AP011112">
    <property type="protein sequence ID" value="BAI68781.1"/>
    <property type="molecule type" value="Genomic_DNA"/>
</dbReference>
<dbReference type="RefSeq" id="WP_012962964.1">
    <property type="nucleotide sequence ID" value="NC_013799.1"/>
</dbReference>
<dbReference type="PATRIC" id="fig|608538.5.peg.313"/>
<keyword evidence="3" id="KW-1185">Reference proteome</keyword>
<dbReference type="Gene3D" id="3.90.226.10">
    <property type="entry name" value="2-enoyl-CoA Hydratase, Chain A, domain 1"/>
    <property type="match status" value="1"/>
</dbReference>
<evidence type="ECO:0000313" key="3">
    <source>
        <dbReference type="Proteomes" id="UP000002574"/>
    </source>
</evidence>
<reference evidence="2 3" key="1">
    <citation type="journal article" date="2010" name="J. Bacteriol.">
        <title>Complete genome sequence of the thermophilic, obligately chemolithoautotrophic hydrogen-oxidizing bacterium Hydrogenobacter thermophilus TK-6.</title>
        <authorList>
            <person name="Arai H."/>
            <person name="Kanbe H."/>
            <person name="Ishii M."/>
            <person name="Igarashi Y."/>
        </authorList>
    </citation>
    <scope>NUCLEOTIDE SEQUENCE [LARGE SCALE GENOMIC DNA]</scope>
    <source>
        <strain evidence="3">DSM 6534 / IAM 12695 / TK-6 [Tokyo]</strain>
    </source>
</reference>
<dbReference type="eggNOG" id="COG0616">
    <property type="taxonomic scope" value="Bacteria"/>
</dbReference>
<dbReference type="GO" id="GO:0006508">
    <property type="term" value="P:proteolysis"/>
    <property type="evidence" value="ECO:0007669"/>
    <property type="project" value="UniProtKB-KW"/>
</dbReference>
<accession>D3DG29</accession>
<dbReference type="KEGG" id="hth:HTH_0314"/>
<dbReference type="Proteomes" id="UP000002574">
    <property type="component" value="Chromosome"/>
</dbReference>
<name>D3DG29_HYDTT</name>
<keyword evidence="1" id="KW-1133">Transmembrane helix</keyword>
<proteinExistence type="predicted"/>
<feature type="transmembrane region" description="Helical" evidence="1">
    <location>
        <begin position="12"/>
        <end position="32"/>
    </location>
</feature>
<sequence>MDQAQPYLNPIAYMFNFLWFFLLIFLFIIPVWRRFLLSRAREAIIEQLERKRGSRVITLIHRQESLALLGVPIFRYINIEDSEQVLRAIRMTPEDMPIDLIIHTPGGLALAATQIANALSRHKAPVRVIVPHYAMSGGTLIALAADEIVMDHNAVLGPVDPQLGQMPAASILKVLELKNVNEIDDQTLILADVAKKAIDQMIDYLVNLLKNNGMEEEKARRIAQELATGKYTHDYPLSVEKLREIGLNVSTEVPEEVYALMDLFPQPMGSQVPSVQYIPVPYKTHGMK</sequence>
<dbReference type="KEGG" id="hte:Hydth_0312"/>
<protein>
    <submittedName>
        <fullName evidence="2">Putative serine proteases</fullName>
    </submittedName>
</protein>
<evidence type="ECO:0000313" key="2">
    <source>
        <dbReference type="EMBL" id="BAI68781.1"/>
    </source>
</evidence>
<dbReference type="GO" id="GO:0008233">
    <property type="term" value="F:peptidase activity"/>
    <property type="evidence" value="ECO:0007669"/>
    <property type="project" value="UniProtKB-KW"/>
</dbReference>
<keyword evidence="2" id="KW-0378">Hydrolase</keyword>
<dbReference type="SUPFAM" id="SSF52096">
    <property type="entry name" value="ClpP/crotonase"/>
    <property type="match status" value="1"/>
</dbReference>
<dbReference type="NCBIfam" id="NF047768">
    <property type="entry name" value="Clp_like_SDH"/>
    <property type="match status" value="1"/>
</dbReference>
<dbReference type="GO" id="GO:0016020">
    <property type="term" value="C:membrane"/>
    <property type="evidence" value="ECO:0007669"/>
    <property type="project" value="InterPro"/>
</dbReference>
<dbReference type="AlphaFoldDB" id="D3DG29"/>
<evidence type="ECO:0000256" key="1">
    <source>
        <dbReference type="SAM" id="Phobius"/>
    </source>
</evidence>
<dbReference type="Pfam" id="PF01972">
    <property type="entry name" value="SDH_protease"/>
    <property type="match status" value="1"/>
</dbReference>
<keyword evidence="1" id="KW-0472">Membrane</keyword>
<keyword evidence="2" id="KW-0645">Protease</keyword>
<dbReference type="PANTHER" id="PTHR35984">
    <property type="entry name" value="PERIPLASMIC SERINE PROTEASE"/>
    <property type="match status" value="1"/>
</dbReference>
<organism evidence="2 3">
    <name type="scientific">Hydrogenobacter thermophilus (strain DSM 6534 / IAM 12695 / TK-6)</name>
    <dbReference type="NCBI Taxonomy" id="608538"/>
    <lineage>
        <taxon>Bacteria</taxon>
        <taxon>Pseudomonadati</taxon>
        <taxon>Aquificota</taxon>
        <taxon>Aquificia</taxon>
        <taxon>Aquificales</taxon>
        <taxon>Aquificaceae</taxon>
        <taxon>Hydrogenobacter</taxon>
    </lineage>
</organism>
<dbReference type="OrthoDB" id="9806253at2"/>
<gene>
    <name evidence="2" type="ordered locus">HTH_0314</name>
</gene>
<dbReference type="InterPro" id="IPR002825">
    <property type="entry name" value="Pept_S49_ser-pept_pro"/>
</dbReference>
<dbReference type="STRING" id="608538.HTH_0314"/>
<dbReference type="InterPro" id="IPR029045">
    <property type="entry name" value="ClpP/crotonase-like_dom_sf"/>
</dbReference>
<keyword evidence="1" id="KW-0812">Transmembrane</keyword>
<dbReference type="PANTHER" id="PTHR35984:SF1">
    <property type="entry name" value="PERIPLASMIC SERINE PROTEASE"/>
    <property type="match status" value="1"/>
</dbReference>